<keyword evidence="1" id="KW-1133">Transmembrane helix</keyword>
<proteinExistence type="predicted"/>
<evidence type="ECO:0008006" key="4">
    <source>
        <dbReference type="Google" id="ProtNLM"/>
    </source>
</evidence>
<name>A0ABN6T211_9MOLU</name>
<reference evidence="2 3" key="1">
    <citation type="journal article" date="2022" name="Front. Microbiol.">
        <title>Male-killing mechanisms vary between Spiroplasma species.</title>
        <authorList>
            <person name="Arai H."/>
            <person name="Inoue M."/>
            <person name="Kageyama D."/>
        </authorList>
    </citation>
    <scope>NUCLEOTIDE SEQUENCE [LARGE SCALE GENOMIC DNA]</scope>
    <source>
        <strain evidence="3">sHm</strain>
    </source>
</reference>
<dbReference type="Proteomes" id="UP001163387">
    <property type="component" value="Chromosome"/>
</dbReference>
<organism evidence="2 3">
    <name type="scientific">Spiroplasma ixodetis</name>
    <dbReference type="NCBI Taxonomy" id="2141"/>
    <lineage>
        <taxon>Bacteria</taxon>
        <taxon>Bacillati</taxon>
        <taxon>Mycoplasmatota</taxon>
        <taxon>Mollicutes</taxon>
        <taxon>Entomoplasmatales</taxon>
        <taxon>Spiroplasmataceae</taxon>
        <taxon>Spiroplasma</taxon>
    </lineage>
</organism>
<dbReference type="EMBL" id="AP026933">
    <property type="protein sequence ID" value="BDT03429.1"/>
    <property type="molecule type" value="Genomic_DNA"/>
</dbReference>
<evidence type="ECO:0000256" key="1">
    <source>
        <dbReference type="SAM" id="Phobius"/>
    </source>
</evidence>
<protein>
    <recommendedName>
        <fullName evidence="4">Spiroplasmavirus-related protein</fullName>
    </recommendedName>
</protein>
<keyword evidence="3" id="KW-1185">Reference proteome</keyword>
<evidence type="ECO:0000313" key="2">
    <source>
        <dbReference type="EMBL" id="BDT03429.1"/>
    </source>
</evidence>
<sequence>MSIGLITFIIWICLVIWIVFLIWGISLCNSNNALGIILLFLTLNLIGLIIGISLLYNKNKQNVDNKKNINSNIKIEELS</sequence>
<accession>A0ABN6T211</accession>
<gene>
    <name evidence="2" type="ORF">SHM_10750</name>
</gene>
<feature type="transmembrane region" description="Helical" evidence="1">
    <location>
        <begin position="5"/>
        <end position="27"/>
    </location>
</feature>
<feature type="transmembrane region" description="Helical" evidence="1">
    <location>
        <begin position="33"/>
        <end position="56"/>
    </location>
</feature>
<evidence type="ECO:0000313" key="3">
    <source>
        <dbReference type="Proteomes" id="UP001163387"/>
    </source>
</evidence>
<keyword evidence="1" id="KW-0472">Membrane</keyword>
<keyword evidence="1" id="KW-0812">Transmembrane</keyword>